<organism evidence="2 3">
    <name type="scientific">Kolteria novifilia</name>
    <dbReference type="NCBI Taxonomy" id="2527975"/>
    <lineage>
        <taxon>Bacteria</taxon>
        <taxon>Pseudomonadati</taxon>
        <taxon>Planctomycetota</taxon>
        <taxon>Planctomycetia</taxon>
        <taxon>Kolteriales</taxon>
        <taxon>Kolteriaceae</taxon>
        <taxon>Kolteria</taxon>
    </lineage>
</organism>
<accession>A0A518B3C1</accession>
<evidence type="ECO:0000313" key="3">
    <source>
        <dbReference type="Proteomes" id="UP000317093"/>
    </source>
</evidence>
<dbReference type="EMBL" id="CP036279">
    <property type="protein sequence ID" value="QDU61493.1"/>
    <property type="molecule type" value="Genomic_DNA"/>
</dbReference>
<feature type="region of interest" description="Disordered" evidence="1">
    <location>
        <begin position="87"/>
        <end position="123"/>
    </location>
</feature>
<sequence>MRNRFTAFGASACLGLGVLLVPGCGGSGSSSAPKSAQAVVPESDQEIRKYLLNIAESGEAGSALQGLSSLADKLAETDPEKAKKLKAGVRRMDGAGSPEAVKKVASELAGEFGAPEPEEATNP</sequence>
<reference evidence="2 3" key="1">
    <citation type="submission" date="2019-02" db="EMBL/GenBank/DDBJ databases">
        <title>Deep-cultivation of Planctomycetes and their phenomic and genomic characterization uncovers novel biology.</title>
        <authorList>
            <person name="Wiegand S."/>
            <person name="Jogler M."/>
            <person name="Boedeker C."/>
            <person name="Pinto D."/>
            <person name="Vollmers J."/>
            <person name="Rivas-Marin E."/>
            <person name="Kohn T."/>
            <person name="Peeters S.H."/>
            <person name="Heuer A."/>
            <person name="Rast P."/>
            <person name="Oberbeckmann S."/>
            <person name="Bunk B."/>
            <person name="Jeske O."/>
            <person name="Meyerdierks A."/>
            <person name="Storesund J.E."/>
            <person name="Kallscheuer N."/>
            <person name="Luecker S."/>
            <person name="Lage O.M."/>
            <person name="Pohl T."/>
            <person name="Merkel B.J."/>
            <person name="Hornburger P."/>
            <person name="Mueller R.-W."/>
            <person name="Bruemmer F."/>
            <person name="Labrenz M."/>
            <person name="Spormann A.M."/>
            <person name="Op den Camp H."/>
            <person name="Overmann J."/>
            <person name="Amann R."/>
            <person name="Jetten M.S.M."/>
            <person name="Mascher T."/>
            <person name="Medema M.H."/>
            <person name="Devos D.P."/>
            <person name="Kaster A.-K."/>
            <person name="Ovreas L."/>
            <person name="Rohde M."/>
            <person name="Galperin M.Y."/>
            <person name="Jogler C."/>
        </authorList>
    </citation>
    <scope>NUCLEOTIDE SEQUENCE [LARGE SCALE GENOMIC DNA]</scope>
    <source>
        <strain evidence="2 3">Pan216</strain>
    </source>
</reference>
<gene>
    <name evidence="2" type="ORF">Pan216_23540</name>
</gene>
<proteinExistence type="predicted"/>
<protein>
    <submittedName>
        <fullName evidence="2">Uncharacterized protein</fullName>
    </submittedName>
</protein>
<dbReference type="AlphaFoldDB" id="A0A518B3C1"/>
<dbReference type="Proteomes" id="UP000317093">
    <property type="component" value="Chromosome"/>
</dbReference>
<name>A0A518B3C1_9BACT</name>
<evidence type="ECO:0000256" key="1">
    <source>
        <dbReference type="SAM" id="MobiDB-lite"/>
    </source>
</evidence>
<dbReference type="RefSeq" id="WP_145258078.1">
    <property type="nucleotide sequence ID" value="NZ_CP036279.1"/>
</dbReference>
<dbReference type="KEGG" id="knv:Pan216_23540"/>
<evidence type="ECO:0000313" key="2">
    <source>
        <dbReference type="EMBL" id="QDU61493.1"/>
    </source>
</evidence>
<keyword evidence="3" id="KW-1185">Reference proteome</keyword>